<dbReference type="EMBL" id="AGCK01000122">
    <property type="protein sequence ID" value="EHM52090.1"/>
    <property type="molecule type" value="Genomic_DNA"/>
</dbReference>
<proteinExistence type="predicted"/>
<dbReference type="InterPro" id="IPR019271">
    <property type="entry name" value="DUF2284_metal-binding"/>
</dbReference>
<evidence type="ECO:0008006" key="3">
    <source>
        <dbReference type="Google" id="ProtNLM"/>
    </source>
</evidence>
<dbReference type="HOGENOM" id="CLU_097790_1_1_9"/>
<dbReference type="RefSeq" id="WP_007490193.1">
    <property type="nucleotide sequence ID" value="NZ_JH417721.1"/>
</dbReference>
<dbReference type="AlphaFoldDB" id="G9YQ39"/>
<name>G9YQ39_FLAPL</name>
<evidence type="ECO:0000313" key="2">
    <source>
        <dbReference type="Proteomes" id="UP000004459"/>
    </source>
</evidence>
<protein>
    <recommendedName>
        <fullName evidence="3">Metal-binding protein</fullName>
    </recommendedName>
</protein>
<evidence type="ECO:0000313" key="1">
    <source>
        <dbReference type="EMBL" id="EHM52090.1"/>
    </source>
</evidence>
<organism evidence="1 2">
    <name type="scientific">Flavonifractor plautii ATCC 29863</name>
    <dbReference type="NCBI Taxonomy" id="411475"/>
    <lineage>
        <taxon>Bacteria</taxon>
        <taxon>Bacillati</taxon>
        <taxon>Bacillota</taxon>
        <taxon>Clostridia</taxon>
        <taxon>Eubacteriales</taxon>
        <taxon>Oscillospiraceae</taxon>
        <taxon>Flavonifractor</taxon>
    </lineage>
</organism>
<dbReference type="Proteomes" id="UP000004459">
    <property type="component" value="Unassembled WGS sequence"/>
</dbReference>
<dbReference type="Pfam" id="PF10050">
    <property type="entry name" value="DUF2284"/>
    <property type="match status" value="1"/>
</dbReference>
<reference evidence="1 2" key="1">
    <citation type="submission" date="2011-08" db="EMBL/GenBank/DDBJ databases">
        <authorList>
            <person name="Weinstock G."/>
            <person name="Sodergren E."/>
            <person name="Clifton S."/>
            <person name="Fulton L."/>
            <person name="Fulton B."/>
            <person name="Courtney L."/>
            <person name="Fronick C."/>
            <person name="Harrison M."/>
            <person name="Strong C."/>
            <person name="Farmer C."/>
            <person name="Delahaunty K."/>
            <person name="Markovic C."/>
            <person name="Hall O."/>
            <person name="Minx P."/>
            <person name="Tomlinson C."/>
            <person name="Mitreva M."/>
            <person name="Hou S."/>
            <person name="Chen J."/>
            <person name="Wollam A."/>
            <person name="Pepin K.H."/>
            <person name="Johnson M."/>
            <person name="Bhonagiri V."/>
            <person name="Zhang X."/>
            <person name="Suruliraj S."/>
            <person name="Warren W."/>
            <person name="Chinwalla A."/>
            <person name="Mardis E.R."/>
            <person name="Wilson R.K."/>
        </authorList>
    </citation>
    <scope>NUCLEOTIDE SEQUENCE [LARGE SCALE GENOMIC DNA]</scope>
    <source>
        <strain evidence="1 2">ATCC 29863</strain>
    </source>
</reference>
<accession>G9YQ39</accession>
<dbReference type="PATRIC" id="fig|411475.3.peg.1411"/>
<gene>
    <name evidence="1" type="ORF">HMPREF0372_01632</name>
</gene>
<sequence>MREKFDLSTLQKGIADRYPDISLTCMSPKDLVFETRVAMSCFYCKNYGRNWHCPPKIPQIDYQNMMLEYDSGAFALISLPFDDLTFPEVRTRSTNDLHQALLSMEHILWEHDHPLAISFIGGSCKLCKNGCGKEYCNNPYQARMPLEATGVNVIKSAEKYGIELHFPPDGTLKRLGLILW</sequence>
<dbReference type="GeneID" id="63974832"/>
<comment type="caution">
    <text evidence="1">The sequence shown here is derived from an EMBL/GenBank/DDBJ whole genome shotgun (WGS) entry which is preliminary data.</text>
</comment>